<reference evidence="1 2" key="1">
    <citation type="submission" date="2014-04" db="EMBL/GenBank/DDBJ databases">
        <authorList>
            <consortium name="DOE Joint Genome Institute"/>
            <person name="Kuo A."/>
            <person name="Kohler A."/>
            <person name="Nagy L.G."/>
            <person name="Floudas D."/>
            <person name="Copeland A."/>
            <person name="Barry K.W."/>
            <person name="Cichocki N."/>
            <person name="Veneault-Fourrey C."/>
            <person name="LaButti K."/>
            <person name="Lindquist E.A."/>
            <person name="Lipzen A."/>
            <person name="Lundell T."/>
            <person name="Morin E."/>
            <person name="Murat C."/>
            <person name="Sun H."/>
            <person name="Tunlid A."/>
            <person name="Henrissat B."/>
            <person name="Grigoriev I.V."/>
            <person name="Hibbett D.S."/>
            <person name="Martin F."/>
            <person name="Nordberg H.P."/>
            <person name="Cantor M.N."/>
            <person name="Hua S.X."/>
        </authorList>
    </citation>
    <scope>NUCLEOTIDE SEQUENCE [LARGE SCALE GENOMIC DNA]</scope>
    <source>
        <strain evidence="1 2">LaAM-08-1</strain>
    </source>
</reference>
<gene>
    <name evidence="1" type="ORF">K443DRAFT_357661</name>
</gene>
<accession>A0A0C9XEC7</accession>
<dbReference type="AlphaFoldDB" id="A0A0C9XEC7"/>
<reference evidence="2" key="2">
    <citation type="submission" date="2015-01" db="EMBL/GenBank/DDBJ databases">
        <title>Evolutionary Origins and Diversification of the Mycorrhizal Mutualists.</title>
        <authorList>
            <consortium name="DOE Joint Genome Institute"/>
            <consortium name="Mycorrhizal Genomics Consortium"/>
            <person name="Kohler A."/>
            <person name="Kuo A."/>
            <person name="Nagy L.G."/>
            <person name="Floudas D."/>
            <person name="Copeland A."/>
            <person name="Barry K.W."/>
            <person name="Cichocki N."/>
            <person name="Veneault-Fourrey C."/>
            <person name="LaButti K."/>
            <person name="Lindquist E.A."/>
            <person name="Lipzen A."/>
            <person name="Lundell T."/>
            <person name="Morin E."/>
            <person name="Murat C."/>
            <person name="Riley R."/>
            <person name="Ohm R."/>
            <person name="Sun H."/>
            <person name="Tunlid A."/>
            <person name="Henrissat B."/>
            <person name="Grigoriev I.V."/>
            <person name="Hibbett D.S."/>
            <person name="Martin F."/>
        </authorList>
    </citation>
    <scope>NUCLEOTIDE SEQUENCE [LARGE SCALE GENOMIC DNA]</scope>
    <source>
        <strain evidence="2">LaAM-08-1</strain>
    </source>
</reference>
<name>A0A0C9XEC7_9AGAR</name>
<dbReference type="HOGENOM" id="CLU_2347031_0_0_1"/>
<evidence type="ECO:0000313" key="2">
    <source>
        <dbReference type="Proteomes" id="UP000054477"/>
    </source>
</evidence>
<sequence>MVQKWLRLSCGGLDLVDAQCFQVRRRPSDDNFPPPRVTFLARRAHSVILVSSDAFSGYHFIRRTTTRRATHVLKHPGYWCYPGVESRSFTGRGQADA</sequence>
<evidence type="ECO:0000313" key="1">
    <source>
        <dbReference type="EMBL" id="KIJ94487.1"/>
    </source>
</evidence>
<dbReference type="Proteomes" id="UP000054477">
    <property type="component" value="Unassembled WGS sequence"/>
</dbReference>
<keyword evidence="2" id="KW-1185">Reference proteome</keyword>
<organism evidence="1 2">
    <name type="scientific">Laccaria amethystina LaAM-08-1</name>
    <dbReference type="NCBI Taxonomy" id="1095629"/>
    <lineage>
        <taxon>Eukaryota</taxon>
        <taxon>Fungi</taxon>
        <taxon>Dikarya</taxon>
        <taxon>Basidiomycota</taxon>
        <taxon>Agaricomycotina</taxon>
        <taxon>Agaricomycetes</taxon>
        <taxon>Agaricomycetidae</taxon>
        <taxon>Agaricales</taxon>
        <taxon>Agaricineae</taxon>
        <taxon>Hydnangiaceae</taxon>
        <taxon>Laccaria</taxon>
    </lineage>
</organism>
<dbReference type="EMBL" id="KN838791">
    <property type="protein sequence ID" value="KIJ94487.1"/>
    <property type="molecule type" value="Genomic_DNA"/>
</dbReference>
<proteinExistence type="predicted"/>
<protein>
    <submittedName>
        <fullName evidence="1">Uncharacterized protein</fullName>
    </submittedName>
</protein>